<protein>
    <submittedName>
        <fullName evidence="2">Uncharacterized protein</fullName>
    </submittedName>
</protein>
<evidence type="ECO:0000313" key="3">
    <source>
        <dbReference type="Proteomes" id="UP001211689"/>
    </source>
</evidence>
<dbReference type="EMBL" id="JANEWF010000039">
    <property type="protein sequence ID" value="MDA8486086.1"/>
    <property type="molecule type" value="Genomic_DNA"/>
</dbReference>
<feature type="region of interest" description="Disordered" evidence="1">
    <location>
        <begin position="42"/>
        <end position="63"/>
    </location>
</feature>
<name>A0ABT4YBG4_METRE</name>
<sequence>MGTAKDKLIHLHERAPQRALEGLNRVTGLKFRHWPESLAPLTVHEEQDETERPALEGNRALPG</sequence>
<comment type="caution">
    <text evidence="2">The sequence shown here is derived from an EMBL/GenBank/DDBJ whole genome shotgun (WGS) entry which is preliminary data.</text>
</comment>
<organism evidence="2 3">
    <name type="scientific">Metapseudomonas resinovorans</name>
    <name type="common">Pseudomonas resinovorans</name>
    <dbReference type="NCBI Taxonomy" id="53412"/>
    <lineage>
        <taxon>Bacteria</taxon>
        <taxon>Pseudomonadati</taxon>
        <taxon>Pseudomonadota</taxon>
        <taxon>Gammaproteobacteria</taxon>
        <taxon>Pseudomonadales</taxon>
        <taxon>Pseudomonadaceae</taxon>
        <taxon>Metapseudomonas</taxon>
    </lineage>
</organism>
<reference evidence="2 3" key="1">
    <citation type="submission" date="2022-07" db="EMBL/GenBank/DDBJ databases">
        <title>Genome Analysis of Selected Gammaproteobacteria from Nigerian Food snails.</title>
        <authorList>
            <person name="Okafor A.C."/>
        </authorList>
    </citation>
    <scope>NUCLEOTIDE SEQUENCE [LARGE SCALE GENOMIC DNA]</scope>
    <source>
        <strain evidence="2 3">Awg 2</strain>
    </source>
</reference>
<keyword evidence="3" id="KW-1185">Reference proteome</keyword>
<evidence type="ECO:0000256" key="1">
    <source>
        <dbReference type="SAM" id="MobiDB-lite"/>
    </source>
</evidence>
<dbReference type="RefSeq" id="WP_190831192.1">
    <property type="nucleotide sequence ID" value="NZ_JANEWF010000039.1"/>
</dbReference>
<accession>A0ABT4YBG4</accession>
<dbReference type="Proteomes" id="UP001211689">
    <property type="component" value="Unassembled WGS sequence"/>
</dbReference>
<evidence type="ECO:0000313" key="2">
    <source>
        <dbReference type="EMBL" id="MDA8486086.1"/>
    </source>
</evidence>
<gene>
    <name evidence="2" type="ORF">NNO07_23740</name>
</gene>
<proteinExistence type="predicted"/>